<dbReference type="RefSeq" id="WP_129926084.1">
    <property type="nucleotide sequence ID" value="NZ_SEOO01000008.1"/>
</dbReference>
<evidence type="ECO:0000313" key="3">
    <source>
        <dbReference type="EMBL" id="RYM12532.1"/>
    </source>
</evidence>
<evidence type="ECO:0000256" key="1">
    <source>
        <dbReference type="ARBA" id="ARBA00023172"/>
    </source>
</evidence>
<dbReference type="PROSITE" id="PS51898">
    <property type="entry name" value="TYR_RECOMBINASE"/>
    <property type="match status" value="1"/>
</dbReference>
<dbReference type="GO" id="GO:0006310">
    <property type="term" value="P:DNA recombination"/>
    <property type="evidence" value="ECO:0007669"/>
    <property type="project" value="UniProtKB-KW"/>
</dbReference>
<dbReference type="InterPro" id="IPR002104">
    <property type="entry name" value="Integrase_catalytic"/>
</dbReference>
<dbReference type="SUPFAM" id="SSF56349">
    <property type="entry name" value="DNA breaking-rejoining enzymes"/>
    <property type="match status" value="1"/>
</dbReference>
<reference evidence="3 4" key="1">
    <citation type="submission" date="2019-02" db="EMBL/GenBank/DDBJ databases">
        <authorList>
            <person name="Feng G."/>
        </authorList>
    </citation>
    <scope>NUCLEOTIDE SEQUENCE [LARGE SCALE GENOMIC DNA]</scope>
    <source>
        <strain evidence="3 4">CCTCC AB 2011146</strain>
    </source>
</reference>
<evidence type="ECO:0000259" key="2">
    <source>
        <dbReference type="PROSITE" id="PS51898"/>
    </source>
</evidence>
<dbReference type="GO" id="GO:0003677">
    <property type="term" value="F:DNA binding"/>
    <property type="evidence" value="ECO:0007669"/>
    <property type="project" value="InterPro"/>
</dbReference>
<accession>A0A8G2E0C7</accession>
<gene>
    <name evidence="3" type="ORF">EWH12_06535</name>
</gene>
<dbReference type="Pfam" id="PF00589">
    <property type="entry name" value="Phage_integrase"/>
    <property type="match status" value="1"/>
</dbReference>
<keyword evidence="1" id="KW-0233">DNA recombination</keyword>
<sequence>MSRETSPYRVGDHWLDKRRDGRSPDIWQIAEYDPKTRSTRYISTKQRDLETAKSTIHAYVEKLRSKKSQSMEDAKIVPQLILYNEEHGKLVENPGNIDRSLRLFIGFLMQDDIGVNATVSDIKPVVINRFITWRMRPHGYKLAWGGRDHEFISDGVKGASVQRNINDIRAAIIHAANNGRIPYVPRIPSVPKKFESPPSDLTYTIDQMGAILAYATDNPPMYRWLALMMATAMRPDAALAFDPSLQWQEKIGLLDLHPRDWPRTDKQNPVVQAIAPFVPILRQWRAAPHPIVQSRKKAWGNLRKALCLPSKAIPKTIRHSIATQLRRRGVAMQLISEQLGHSSLNRTTAIYARYDPEFLGDLPATLTTIFQEILAAANQWSADHLLTTGPTGQRIIQRKMEMEYVTTT</sequence>
<dbReference type="Gene3D" id="1.10.443.10">
    <property type="entry name" value="Intergrase catalytic core"/>
    <property type="match status" value="1"/>
</dbReference>
<dbReference type="InterPro" id="IPR011010">
    <property type="entry name" value="DNA_brk_join_enz"/>
</dbReference>
<dbReference type="OrthoDB" id="9808346at2"/>
<dbReference type="Proteomes" id="UP000291572">
    <property type="component" value="Unassembled WGS sequence"/>
</dbReference>
<feature type="domain" description="Tyr recombinase" evidence="2">
    <location>
        <begin position="196"/>
        <end position="364"/>
    </location>
</feature>
<dbReference type="GO" id="GO:0015074">
    <property type="term" value="P:DNA integration"/>
    <property type="evidence" value="ECO:0007669"/>
    <property type="project" value="InterPro"/>
</dbReference>
<proteinExistence type="predicted"/>
<protein>
    <submittedName>
        <fullName evidence="3">Integrase</fullName>
    </submittedName>
</protein>
<evidence type="ECO:0000313" key="4">
    <source>
        <dbReference type="Proteomes" id="UP000291572"/>
    </source>
</evidence>
<name>A0A8G2E0C7_9SPHN</name>
<organism evidence="3 4">
    <name type="scientific">Sphingobium cupriresistens</name>
    <dbReference type="NCBI Taxonomy" id="1132417"/>
    <lineage>
        <taxon>Bacteria</taxon>
        <taxon>Pseudomonadati</taxon>
        <taxon>Pseudomonadota</taxon>
        <taxon>Alphaproteobacteria</taxon>
        <taxon>Sphingomonadales</taxon>
        <taxon>Sphingomonadaceae</taxon>
        <taxon>Sphingobium</taxon>
    </lineage>
</organism>
<dbReference type="EMBL" id="SEOO01000008">
    <property type="protein sequence ID" value="RYM12532.1"/>
    <property type="molecule type" value="Genomic_DNA"/>
</dbReference>
<comment type="caution">
    <text evidence="3">The sequence shown here is derived from an EMBL/GenBank/DDBJ whole genome shotgun (WGS) entry which is preliminary data.</text>
</comment>
<dbReference type="InterPro" id="IPR013762">
    <property type="entry name" value="Integrase-like_cat_sf"/>
</dbReference>
<dbReference type="AlphaFoldDB" id="A0A8G2E0C7"/>